<evidence type="ECO:0000313" key="2">
    <source>
        <dbReference type="Proteomes" id="UP000325797"/>
    </source>
</evidence>
<reference evidence="1 2" key="1">
    <citation type="submission" date="2019-08" db="EMBL/GenBank/DDBJ databases">
        <title>Hyperibacter terrae gen. nov., sp. nov. and Hyperibacter viscosus sp. nov., two new members in the family Rhodospirillaceae isolated from the rhizosphere of Hypericum perforatum.</title>
        <authorList>
            <person name="Noviana Z."/>
        </authorList>
    </citation>
    <scope>NUCLEOTIDE SEQUENCE [LARGE SCALE GENOMIC DNA]</scope>
    <source>
        <strain evidence="1 2">R5959</strain>
    </source>
</reference>
<dbReference type="AlphaFoldDB" id="A0A5J6N3I4"/>
<protein>
    <recommendedName>
        <fullName evidence="3">ATP-dependent helicase C-terminal domain-containing protein</fullName>
    </recommendedName>
</protein>
<dbReference type="Proteomes" id="UP000325797">
    <property type="component" value="Chromosome"/>
</dbReference>
<evidence type="ECO:0008006" key="3">
    <source>
        <dbReference type="Google" id="ProtNLM"/>
    </source>
</evidence>
<dbReference type="KEGG" id="hadh:FRZ61_43020"/>
<gene>
    <name evidence="1" type="ORF">FRZ61_43020</name>
</gene>
<evidence type="ECO:0000313" key="1">
    <source>
        <dbReference type="EMBL" id="QEX24361.1"/>
    </source>
</evidence>
<dbReference type="OrthoDB" id="9805194at2"/>
<organism evidence="1 2">
    <name type="scientific">Hypericibacter adhaerens</name>
    <dbReference type="NCBI Taxonomy" id="2602016"/>
    <lineage>
        <taxon>Bacteria</taxon>
        <taxon>Pseudomonadati</taxon>
        <taxon>Pseudomonadota</taxon>
        <taxon>Alphaproteobacteria</taxon>
        <taxon>Rhodospirillales</taxon>
        <taxon>Dongiaceae</taxon>
        <taxon>Hypericibacter</taxon>
    </lineage>
</organism>
<proteinExistence type="predicted"/>
<name>A0A5J6N3I4_9PROT</name>
<sequence>MARRGKDYDDRLVQLWLKQAFGRLISRADDHGMFVLLNPMMPSRLKGAFPAGVELKRMGPAG</sequence>
<keyword evidence="2" id="KW-1185">Reference proteome</keyword>
<dbReference type="RefSeq" id="WP_151119648.1">
    <property type="nucleotide sequence ID" value="NZ_CP042582.1"/>
</dbReference>
<accession>A0A5J6N3I4</accession>
<dbReference type="EMBL" id="CP042582">
    <property type="protein sequence ID" value="QEX24361.1"/>
    <property type="molecule type" value="Genomic_DNA"/>
</dbReference>